<dbReference type="Gene3D" id="3.40.33.10">
    <property type="entry name" value="CAP"/>
    <property type="match status" value="1"/>
</dbReference>
<dbReference type="Proteomes" id="UP001596135">
    <property type="component" value="Unassembled WGS sequence"/>
</dbReference>
<protein>
    <submittedName>
        <fullName evidence="2">CAP domain-containing protein</fullName>
    </submittedName>
</protein>
<keyword evidence="3" id="KW-1185">Reference proteome</keyword>
<comment type="caution">
    <text evidence="2">The sequence shown here is derived from an EMBL/GenBank/DDBJ whole genome shotgun (WGS) entry which is preliminary data.</text>
</comment>
<organism evidence="2 3">
    <name type="scientific">Nocardioides hankookensis</name>
    <dbReference type="NCBI Taxonomy" id="443157"/>
    <lineage>
        <taxon>Bacteria</taxon>
        <taxon>Bacillati</taxon>
        <taxon>Actinomycetota</taxon>
        <taxon>Actinomycetes</taxon>
        <taxon>Propionibacteriales</taxon>
        <taxon>Nocardioidaceae</taxon>
        <taxon>Nocardioides</taxon>
    </lineage>
</organism>
<evidence type="ECO:0000313" key="2">
    <source>
        <dbReference type="EMBL" id="MFC6044830.1"/>
    </source>
</evidence>
<reference evidence="3" key="1">
    <citation type="journal article" date="2019" name="Int. J. Syst. Evol. Microbiol.">
        <title>The Global Catalogue of Microorganisms (GCM) 10K type strain sequencing project: providing services to taxonomists for standard genome sequencing and annotation.</title>
        <authorList>
            <consortium name="The Broad Institute Genomics Platform"/>
            <consortium name="The Broad Institute Genome Sequencing Center for Infectious Disease"/>
            <person name="Wu L."/>
            <person name="Ma J."/>
        </authorList>
    </citation>
    <scope>NUCLEOTIDE SEQUENCE [LARGE SCALE GENOMIC DNA]</scope>
    <source>
        <strain evidence="3">CCUG 54522</strain>
    </source>
</reference>
<dbReference type="EMBL" id="JBHSRJ010000006">
    <property type="protein sequence ID" value="MFC6044830.1"/>
    <property type="molecule type" value="Genomic_DNA"/>
</dbReference>
<name>A0ABW1LLK9_9ACTN</name>
<dbReference type="SUPFAM" id="SSF55797">
    <property type="entry name" value="PR-1-like"/>
    <property type="match status" value="1"/>
</dbReference>
<evidence type="ECO:0000259" key="1">
    <source>
        <dbReference type="Pfam" id="PF00188"/>
    </source>
</evidence>
<evidence type="ECO:0000313" key="3">
    <source>
        <dbReference type="Proteomes" id="UP001596135"/>
    </source>
</evidence>
<dbReference type="RefSeq" id="WP_379156931.1">
    <property type="nucleotide sequence ID" value="NZ_JBHSRJ010000006.1"/>
</dbReference>
<sequence>MTTTTTDPRPHRRRGSRGVEAVEPWLTALLGALFGVTTFLSAAGSASTAAGPLGPVGQVSACATHRSASVQDLEVKVTKTKPLGTKLLSIKPHGKKTTVKLRVTVAVTATNTAVGTGKADACPGDVSNPKTITKTVTWAGTKTATATKAAIAPNLRQAKGHAVKAATNQARIKATRATQSAAATKAEATVQQLAWAASNDSDLPTDPGPDTPPTAAELEQFRQWIRDDLVELTNDARTTAALPTLTSLAPLTARAQGYAQAGADAHPLSDFGNPAIKWSHSPSIWSGDVPGLEVCSGNDGGIGENLAHGAYGSVALTQETARYVAERLQKGWFASPGHKQQLLWPTHTRMGVGVGIKLTPEGRLGLEVLVQFYGGSCPEIPS</sequence>
<gene>
    <name evidence="2" type="ORF">ACFPYL_17200</name>
</gene>
<dbReference type="InterPro" id="IPR035940">
    <property type="entry name" value="CAP_sf"/>
</dbReference>
<accession>A0ABW1LLK9</accession>
<feature type="domain" description="SCP" evidence="1">
    <location>
        <begin position="231"/>
        <end position="354"/>
    </location>
</feature>
<dbReference type="Pfam" id="PF00188">
    <property type="entry name" value="CAP"/>
    <property type="match status" value="1"/>
</dbReference>
<proteinExistence type="predicted"/>
<dbReference type="InterPro" id="IPR014044">
    <property type="entry name" value="CAP_dom"/>
</dbReference>